<evidence type="ECO:0000313" key="2">
    <source>
        <dbReference type="EMBL" id="TGG95555.1"/>
    </source>
</evidence>
<dbReference type="SMART" id="SM00450">
    <property type="entry name" value="RHOD"/>
    <property type="match status" value="1"/>
</dbReference>
<accession>A0A4Z0WK30</accession>
<reference evidence="2 3" key="1">
    <citation type="submission" date="2019-04" db="EMBL/GenBank/DDBJ databases">
        <title>Natronospirillum operosus gen. nov., sp. nov., a haloalkaliphilic satellite isolated from decaying biomass of laboratory culture of cyanobacterium Geitlerinema sp. and proposal of Natronospirillaceae fam. nov. and Saccharospirillaceae fam. nov.</title>
        <authorList>
            <person name="Kevbrin V."/>
            <person name="Boltyanskaya Y."/>
            <person name="Koziaeva V."/>
            <person name="Grouzdev D.S."/>
            <person name="Park M."/>
            <person name="Cho J."/>
        </authorList>
    </citation>
    <scope>NUCLEOTIDE SEQUENCE [LARGE SCALE GENOMIC DNA]</scope>
    <source>
        <strain evidence="2 3">G-116</strain>
    </source>
</reference>
<feature type="domain" description="Rhodanese" evidence="1">
    <location>
        <begin position="16"/>
        <end position="105"/>
    </location>
</feature>
<dbReference type="InterPro" id="IPR001763">
    <property type="entry name" value="Rhodanese-like_dom"/>
</dbReference>
<dbReference type="Gene3D" id="3.40.250.10">
    <property type="entry name" value="Rhodanese-like domain"/>
    <property type="match status" value="1"/>
</dbReference>
<comment type="caution">
    <text evidence="2">The sequence shown here is derived from an EMBL/GenBank/DDBJ whole genome shotgun (WGS) entry which is preliminary data.</text>
</comment>
<keyword evidence="3" id="KW-1185">Reference proteome</keyword>
<dbReference type="RefSeq" id="WP_135481316.1">
    <property type="nucleotide sequence ID" value="NZ_SRMF01000001.1"/>
</dbReference>
<dbReference type="InterPro" id="IPR036873">
    <property type="entry name" value="Rhodanese-like_dom_sf"/>
</dbReference>
<dbReference type="EMBL" id="SRMF01000001">
    <property type="protein sequence ID" value="TGG95555.1"/>
    <property type="molecule type" value="Genomic_DNA"/>
</dbReference>
<evidence type="ECO:0000313" key="3">
    <source>
        <dbReference type="Proteomes" id="UP000297475"/>
    </source>
</evidence>
<evidence type="ECO:0000259" key="1">
    <source>
        <dbReference type="PROSITE" id="PS50206"/>
    </source>
</evidence>
<dbReference type="OrthoDB" id="9791096at2"/>
<proteinExistence type="predicted"/>
<protein>
    <submittedName>
        <fullName evidence="2">Rhodanese-like domain-containing protein</fullName>
    </submittedName>
</protein>
<dbReference type="SUPFAM" id="SSF52821">
    <property type="entry name" value="Rhodanese/Cell cycle control phosphatase"/>
    <property type="match status" value="1"/>
</dbReference>
<dbReference type="PROSITE" id="PS50206">
    <property type="entry name" value="RHODANESE_3"/>
    <property type="match status" value="1"/>
</dbReference>
<sequence length="133" mass="14495">MLIFTACAPEPDTDFDLSNAHIIDTRERPQWAIRHVEGARHIDWDCIVLGVQELGIGESESIVLYGSSASAAGRAETSLRNMDYVKVRNAGSLDQAADLLGRPIVRPEVTAPDADDEAIHAACTERRQIRGGL</sequence>
<gene>
    <name evidence="2" type="ORF">E4656_03820</name>
</gene>
<name>A0A4Z0WK30_9GAMM</name>
<organism evidence="2 3">
    <name type="scientific">Natronospirillum operosum</name>
    <dbReference type="NCBI Taxonomy" id="2759953"/>
    <lineage>
        <taxon>Bacteria</taxon>
        <taxon>Pseudomonadati</taxon>
        <taxon>Pseudomonadota</taxon>
        <taxon>Gammaproteobacteria</taxon>
        <taxon>Oceanospirillales</taxon>
        <taxon>Natronospirillaceae</taxon>
        <taxon>Natronospirillum</taxon>
    </lineage>
</organism>
<dbReference type="Pfam" id="PF00581">
    <property type="entry name" value="Rhodanese"/>
    <property type="match status" value="1"/>
</dbReference>
<dbReference type="Proteomes" id="UP000297475">
    <property type="component" value="Unassembled WGS sequence"/>
</dbReference>
<dbReference type="AlphaFoldDB" id="A0A4Z0WK30"/>